<gene>
    <name evidence="2" type="ORF">CDEST_07487</name>
</gene>
<evidence type="ECO:0000256" key="1">
    <source>
        <dbReference type="SAM" id="MobiDB-lite"/>
    </source>
</evidence>
<feature type="compositionally biased region" description="Low complexity" evidence="1">
    <location>
        <begin position="150"/>
        <end position="176"/>
    </location>
</feature>
<feature type="compositionally biased region" description="Acidic residues" evidence="1">
    <location>
        <begin position="89"/>
        <end position="99"/>
    </location>
</feature>
<proteinExistence type="predicted"/>
<dbReference type="RefSeq" id="XP_062779697.1">
    <property type="nucleotide sequence ID" value="XM_062923646.1"/>
</dbReference>
<dbReference type="Proteomes" id="UP001322277">
    <property type="component" value="Chromosome 4"/>
</dbReference>
<dbReference type="GeneID" id="87943990"/>
<feature type="region of interest" description="Disordered" evidence="1">
    <location>
        <begin position="139"/>
        <end position="268"/>
    </location>
</feature>
<dbReference type="EMBL" id="CP137308">
    <property type="protein sequence ID" value="WQF82473.1"/>
    <property type="molecule type" value="Genomic_DNA"/>
</dbReference>
<organism evidence="2 3">
    <name type="scientific">Colletotrichum destructivum</name>
    <dbReference type="NCBI Taxonomy" id="34406"/>
    <lineage>
        <taxon>Eukaryota</taxon>
        <taxon>Fungi</taxon>
        <taxon>Dikarya</taxon>
        <taxon>Ascomycota</taxon>
        <taxon>Pezizomycotina</taxon>
        <taxon>Sordariomycetes</taxon>
        <taxon>Hypocreomycetidae</taxon>
        <taxon>Glomerellales</taxon>
        <taxon>Glomerellaceae</taxon>
        <taxon>Colletotrichum</taxon>
        <taxon>Colletotrichum destructivum species complex</taxon>
    </lineage>
</organism>
<keyword evidence="3" id="KW-1185">Reference proteome</keyword>
<evidence type="ECO:0000313" key="3">
    <source>
        <dbReference type="Proteomes" id="UP001322277"/>
    </source>
</evidence>
<name>A0AAX4IG72_9PEZI</name>
<protein>
    <submittedName>
        <fullName evidence="2">Uncharacterized protein</fullName>
    </submittedName>
</protein>
<feature type="compositionally biased region" description="Basic and acidic residues" evidence="1">
    <location>
        <begin position="223"/>
        <end position="251"/>
    </location>
</feature>
<dbReference type="AlphaFoldDB" id="A0AAX4IG72"/>
<accession>A0AAX4IG72</accession>
<evidence type="ECO:0000313" key="2">
    <source>
        <dbReference type="EMBL" id="WQF82473.1"/>
    </source>
</evidence>
<sequence length="268" mass="27986">MDDQDIAAEIDPEMAAFMGFASFGTQPAAKKRKYNHRTDAVSDADTDAGHAPARASATGANQTALAARTPRAVSTETPAAPPPANTDEIALDDDDDDIAVVDADRPSAAEDQDLEDGGARIYSDPSIAPALAHAQSLIDELSTRAGDGDAAAPSEESATPASITLPSSSSSSAALPRRPDASWGKEMGSVPTTMPTRERPAQAPAAGHQPRGGGGGGHYQQHQGKDGKPWWEGYYDRASNENPWDRLEKKAGVQSRGSWVSRGQAQTA</sequence>
<feature type="compositionally biased region" description="Polar residues" evidence="1">
    <location>
        <begin position="255"/>
        <end position="268"/>
    </location>
</feature>
<reference evidence="3" key="1">
    <citation type="journal article" date="2023" name="bioRxiv">
        <title>Complete genome of the Medicago anthracnose fungus, Colletotrichum destructivum, reveals a mini-chromosome-like region within a core chromosome.</title>
        <authorList>
            <person name="Lapalu N."/>
            <person name="Simon A."/>
            <person name="Lu A."/>
            <person name="Plaumann P.-L."/>
            <person name="Amselem J."/>
            <person name="Pigne S."/>
            <person name="Auger A."/>
            <person name="Koch C."/>
            <person name="Dallery J.-F."/>
            <person name="O'Connell R.J."/>
        </authorList>
    </citation>
    <scope>NUCLEOTIDE SEQUENCE [LARGE SCALE GENOMIC DNA]</scope>
    <source>
        <strain evidence="3">CBS 520.97</strain>
    </source>
</reference>
<feature type="region of interest" description="Disordered" evidence="1">
    <location>
        <begin position="27"/>
        <end position="123"/>
    </location>
</feature>
<dbReference type="KEGG" id="cdet:87943990"/>